<dbReference type="PANTHER" id="PTHR32063:SF0">
    <property type="entry name" value="SWARMING MOTILITY PROTEIN SWRC"/>
    <property type="match status" value="1"/>
</dbReference>
<feature type="transmembrane region" description="Helical" evidence="1">
    <location>
        <begin position="861"/>
        <end position="883"/>
    </location>
</feature>
<dbReference type="InterPro" id="IPR000731">
    <property type="entry name" value="SSD"/>
</dbReference>
<dbReference type="Gene3D" id="3.30.70.1440">
    <property type="entry name" value="Multidrug efflux transporter AcrB pore domain"/>
    <property type="match status" value="1"/>
</dbReference>
<dbReference type="PRINTS" id="PR00702">
    <property type="entry name" value="ACRIFLAVINRP"/>
</dbReference>
<feature type="transmembrane region" description="Helical" evidence="1">
    <location>
        <begin position="890"/>
        <end position="910"/>
    </location>
</feature>
<keyword evidence="4" id="KW-1185">Reference proteome</keyword>
<keyword evidence="1" id="KW-0812">Transmembrane</keyword>
<dbReference type="SUPFAM" id="SSF82866">
    <property type="entry name" value="Multidrug efflux transporter AcrB transmembrane domain"/>
    <property type="match status" value="2"/>
</dbReference>
<dbReference type="PANTHER" id="PTHR32063">
    <property type="match status" value="1"/>
</dbReference>
<dbReference type="Proteomes" id="UP001595766">
    <property type="component" value="Unassembled WGS sequence"/>
</dbReference>
<feature type="transmembrane region" description="Helical" evidence="1">
    <location>
        <begin position="916"/>
        <end position="939"/>
    </location>
</feature>
<feature type="transmembrane region" description="Helical" evidence="1">
    <location>
        <begin position="531"/>
        <end position="553"/>
    </location>
</feature>
<dbReference type="PROSITE" id="PS50156">
    <property type="entry name" value="SSD"/>
    <property type="match status" value="1"/>
</dbReference>
<feature type="transmembrane region" description="Helical" evidence="1">
    <location>
        <begin position="463"/>
        <end position="485"/>
    </location>
</feature>
<dbReference type="InterPro" id="IPR001036">
    <property type="entry name" value="Acrflvin-R"/>
</dbReference>
<feature type="transmembrane region" description="Helical" evidence="1">
    <location>
        <begin position="12"/>
        <end position="29"/>
    </location>
</feature>
<feature type="transmembrane region" description="Helical" evidence="1">
    <location>
        <begin position="360"/>
        <end position="380"/>
    </location>
</feature>
<reference evidence="4" key="1">
    <citation type="journal article" date="2019" name="Int. J. Syst. Evol. Microbiol.">
        <title>The Global Catalogue of Microorganisms (GCM) 10K type strain sequencing project: providing services to taxonomists for standard genome sequencing and annotation.</title>
        <authorList>
            <consortium name="The Broad Institute Genomics Platform"/>
            <consortium name="The Broad Institute Genome Sequencing Center for Infectious Disease"/>
            <person name="Wu L."/>
            <person name="Ma J."/>
        </authorList>
    </citation>
    <scope>NUCLEOTIDE SEQUENCE [LARGE SCALE GENOMIC DNA]</scope>
    <source>
        <strain evidence="4">CECT 8551</strain>
    </source>
</reference>
<dbReference type="Gene3D" id="3.30.70.1320">
    <property type="entry name" value="Multidrug efflux transporter AcrB pore domain like"/>
    <property type="match status" value="1"/>
</dbReference>
<keyword evidence="1" id="KW-1133">Transmembrane helix</keyword>
<evidence type="ECO:0000313" key="3">
    <source>
        <dbReference type="EMBL" id="MFC3976219.1"/>
    </source>
</evidence>
<evidence type="ECO:0000259" key="2">
    <source>
        <dbReference type="PROSITE" id="PS50156"/>
    </source>
</evidence>
<proteinExistence type="predicted"/>
<feature type="transmembrane region" description="Helical" evidence="1">
    <location>
        <begin position="334"/>
        <end position="353"/>
    </location>
</feature>
<feature type="transmembrane region" description="Helical" evidence="1">
    <location>
        <begin position="386"/>
        <end position="411"/>
    </location>
</feature>
<protein>
    <submittedName>
        <fullName evidence="3">Efflux RND transporter permease subunit</fullName>
    </submittedName>
</protein>
<dbReference type="Gene3D" id="3.30.2090.10">
    <property type="entry name" value="Multidrug efflux transporter AcrB TolC docking domain, DN and DC subdomains"/>
    <property type="match status" value="2"/>
</dbReference>
<evidence type="ECO:0000256" key="1">
    <source>
        <dbReference type="SAM" id="Phobius"/>
    </source>
</evidence>
<organism evidence="3 4">
    <name type="scientific">Belliella kenyensis</name>
    <dbReference type="NCBI Taxonomy" id="1472724"/>
    <lineage>
        <taxon>Bacteria</taxon>
        <taxon>Pseudomonadati</taxon>
        <taxon>Bacteroidota</taxon>
        <taxon>Cytophagia</taxon>
        <taxon>Cytophagales</taxon>
        <taxon>Cyclobacteriaceae</taxon>
        <taxon>Belliella</taxon>
    </lineage>
</organism>
<dbReference type="Pfam" id="PF00873">
    <property type="entry name" value="ACR_tran"/>
    <property type="match status" value="1"/>
</dbReference>
<dbReference type="RefSeq" id="WP_241290812.1">
    <property type="nucleotide sequence ID" value="NZ_JAKZGR010000001.1"/>
</dbReference>
<evidence type="ECO:0000313" key="4">
    <source>
        <dbReference type="Proteomes" id="UP001595766"/>
    </source>
</evidence>
<dbReference type="EMBL" id="JBHSAV010000023">
    <property type="protein sequence ID" value="MFC3976219.1"/>
    <property type="molecule type" value="Genomic_DNA"/>
</dbReference>
<feature type="transmembrane region" description="Helical" evidence="1">
    <location>
        <begin position="431"/>
        <end position="451"/>
    </location>
</feature>
<dbReference type="Gene3D" id="1.20.1640.10">
    <property type="entry name" value="Multidrug efflux transporter AcrB transmembrane domain"/>
    <property type="match status" value="2"/>
</dbReference>
<feature type="transmembrane region" description="Helical" evidence="1">
    <location>
        <begin position="993"/>
        <end position="1019"/>
    </location>
</feature>
<keyword evidence="1" id="KW-0472">Membrane</keyword>
<feature type="domain" description="SSD" evidence="2">
    <location>
        <begin position="359"/>
        <end position="488"/>
    </location>
</feature>
<feature type="transmembrane region" description="Helical" evidence="1">
    <location>
        <begin position="960"/>
        <end position="981"/>
    </location>
</feature>
<dbReference type="InterPro" id="IPR027463">
    <property type="entry name" value="AcrB_DN_DC_subdom"/>
</dbReference>
<comment type="caution">
    <text evidence="3">The sequence shown here is derived from an EMBL/GenBank/DDBJ whole genome shotgun (WGS) entry which is preliminary data.</text>
</comment>
<dbReference type="Gene3D" id="3.30.70.1430">
    <property type="entry name" value="Multidrug efflux transporter AcrB pore domain"/>
    <property type="match status" value="2"/>
</dbReference>
<sequence>MQITKLSIQRPTLVVVLFTVLTLLGLFSYNQLSYELLPKFEQNVLTVTTIYPGAAPSEVETSVTKHIEDALASLEGIQNINSLSQESVSVVTILMEGDIDIDFAVQDASQKINKILNDLPESAERPSIGKFDIADLPIMQMAVYSDLDPAQFYDLVKNRVLPSLSKIQGIAQVNMLGGTEREINVSLDRNKLEAYGISPLQVVQVLKASNLDFPTGKIKNEDTQILIRLAGKFSSIEEMKSLAVAYRSDESPIYLREIAEVRDDFKDTEILVRLNGNAAIGLTIQKQSDANAVEVSKIVNQELQKLESTFKSEGLVFETYQDSSIFTLEAANHVIMDLVIAIVLVAFIMLLFLHSIRNAIIVMIAVPASIIATFTVMYLAGFTLNLMSLLALSLVVGILVDDAIVVIENIYRHLEKGKSIAQASYDGIREIGFTVVSITLVIVVVFVPLSMTGGLIAGILTQFAITVATATLISLIVAFTLIPLLTSRFSKLEHLNPDSFFGKIIYGFEKGLDAFVARLIDILNWGFRNKAALIVMTVVLFFSSFLLVTNGFIGSEFVSQGDRGEFIIRVELPKDATLEQTNFKTQEVERYLSSIPEVTQVYSTVGVTSGSLTGSQAVPYTAEVAVKLVDAKHRNFTAPELSRKVENYLEENIDGAEYTAVPISVLGTADESPIQVVVSGPERDDVYQTSYQIQAILEEIRGTRKVTSSLEEGNPELQVQVDRLKMNELGLTMDAVGGALQIAFNGNDDSKYTDGEYEYDILVRLNDFDRKSISDLEDITLLNNKGSLIQLGQFANIIQTEGATRLERRDRVPSVNVSSQVAGFTTGDVGSEVSKRIAALDLPDQIEVNYEGQMKNQSEGFGSLGLALIASILMIYLIMVALYDSYVYPLVVMFSLPLALIGSFLALALTKGTLSIFSIMGLIMLMGLVAKNAILLVDFTNQLKEAGVEVKKALVKAVEIRFRPILMTTLAMVFGMLPIALASGAGSEWKNGLAWVIIGGLISSMFLTLVVVPVIYYLFDRLMVRLGRGEKTPIILEDTPVEEFESEAAEYV</sequence>
<dbReference type="SUPFAM" id="SSF82693">
    <property type="entry name" value="Multidrug efflux transporter AcrB pore domain, PN1, PN2, PC1 and PC2 subdomains"/>
    <property type="match status" value="3"/>
</dbReference>
<name>A0ABV8EKZ1_9BACT</name>
<dbReference type="SUPFAM" id="SSF82714">
    <property type="entry name" value="Multidrug efflux transporter AcrB TolC docking domain, DN and DC subdomains"/>
    <property type="match status" value="2"/>
</dbReference>
<gene>
    <name evidence="3" type="ORF">ACFOUP_07510</name>
</gene>
<accession>A0ABV8EKZ1</accession>